<comment type="caution">
    <text evidence="2">The sequence shown here is derived from an EMBL/GenBank/DDBJ whole genome shotgun (WGS) entry which is preliminary data.</text>
</comment>
<protein>
    <submittedName>
        <fullName evidence="2">Uncharacterized protein</fullName>
    </submittedName>
</protein>
<name>A0ABQ2BUF3_9FLAO</name>
<proteinExistence type="predicted"/>
<evidence type="ECO:0000256" key="1">
    <source>
        <dbReference type="SAM" id="MobiDB-lite"/>
    </source>
</evidence>
<evidence type="ECO:0000313" key="2">
    <source>
        <dbReference type="EMBL" id="GGI56111.1"/>
    </source>
</evidence>
<evidence type="ECO:0000313" key="3">
    <source>
        <dbReference type="Proteomes" id="UP000624701"/>
    </source>
</evidence>
<accession>A0ABQ2BUF3</accession>
<organism evidence="2 3">
    <name type="scientific">Winogradskyella haliclonae</name>
    <dbReference type="NCBI Taxonomy" id="2048558"/>
    <lineage>
        <taxon>Bacteria</taxon>
        <taxon>Pseudomonadati</taxon>
        <taxon>Bacteroidota</taxon>
        <taxon>Flavobacteriia</taxon>
        <taxon>Flavobacteriales</taxon>
        <taxon>Flavobacteriaceae</taxon>
        <taxon>Winogradskyella</taxon>
    </lineage>
</organism>
<feature type="region of interest" description="Disordered" evidence="1">
    <location>
        <begin position="132"/>
        <end position="151"/>
    </location>
</feature>
<dbReference type="Proteomes" id="UP000624701">
    <property type="component" value="Unassembled WGS sequence"/>
</dbReference>
<reference evidence="3" key="1">
    <citation type="journal article" date="2019" name="Int. J. Syst. Evol. Microbiol.">
        <title>The Global Catalogue of Microorganisms (GCM) 10K type strain sequencing project: providing services to taxonomists for standard genome sequencing and annotation.</title>
        <authorList>
            <consortium name="The Broad Institute Genomics Platform"/>
            <consortium name="The Broad Institute Genome Sequencing Center for Infectious Disease"/>
            <person name="Wu L."/>
            <person name="Ma J."/>
        </authorList>
    </citation>
    <scope>NUCLEOTIDE SEQUENCE [LARGE SCALE GENOMIC DNA]</scope>
    <source>
        <strain evidence="3">CCM 8681</strain>
    </source>
</reference>
<keyword evidence="3" id="KW-1185">Reference proteome</keyword>
<dbReference type="EMBL" id="BMDQ01000001">
    <property type="protein sequence ID" value="GGI56111.1"/>
    <property type="molecule type" value="Genomic_DNA"/>
</dbReference>
<sequence>MVFNCGRPSKSNKEDIKTKEIKRKAVFFSIKDLSLERGLEELDERFFRPMNRLEYDFLSQDNATVKYKLIKDESIVSFEIIIGGEKVNNSSNGKISGVDVFSSGEILTRVTIKDGIGNYKLELTDLQYENEEKKRNLTPKPSDNVHTDGNRNIRKNLIFTEKPE</sequence>
<gene>
    <name evidence="2" type="ORF">GCM10011444_04200</name>
</gene>